<dbReference type="NCBIfam" id="NF040526">
    <property type="entry name" value="SCO0930_lipo"/>
    <property type="match status" value="1"/>
</dbReference>
<evidence type="ECO:0000313" key="4">
    <source>
        <dbReference type="Proteomes" id="UP001617351"/>
    </source>
</evidence>
<proteinExistence type="predicted"/>
<protein>
    <submittedName>
        <fullName evidence="3">SCO0930 family lipoprotein</fullName>
    </submittedName>
</protein>
<evidence type="ECO:0000313" key="3">
    <source>
        <dbReference type="EMBL" id="MFJ2825711.1"/>
    </source>
</evidence>
<keyword evidence="4" id="KW-1185">Reference proteome</keyword>
<dbReference type="InterPro" id="IPR005297">
    <property type="entry name" value="Lipoprotein_repeat"/>
</dbReference>
<feature type="chain" id="PRO_5046874642" evidence="2">
    <location>
        <begin position="23"/>
        <end position="339"/>
    </location>
</feature>
<dbReference type="PANTHER" id="PTHR39335:SF1">
    <property type="entry name" value="BLL4220 PROTEIN"/>
    <property type="match status" value="1"/>
</dbReference>
<organism evidence="3 4">
    <name type="scientific">Streptomyces toxytricini</name>
    <name type="common">Actinomyces toxytricini</name>
    <dbReference type="NCBI Taxonomy" id="67369"/>
    <lineage>
        <taxon>Bacteria</taxon>
        <taxon>Bacillati</taxon>
        <taxon>Actinomycetota</taxon>
        <taxon>Actinomycetes</taxon>
        <taxon>Kitasatosporales</taxon>
        <taxon>Streptomycetaceae</taxon>
        <taxon>Streptomyces</taxon>
    </lineage>
</organism>
<dbReference type="PANTHER" id="PTHR39335">
    <property type="entry name" value="BLL4220 PROTEIN"/>
    <property type="match status" value="1"/>
</dbReference>
<accession>A0ABW8EV13</accession>
<name>A0ABW8EV13_STRT5</name>
<dbReference type="RefSeq" id="WP_402387375.1">
    <property type="nucleotide sequence ID" value="NZ_JBIUYY010000020.1"/>
</dbReference>
<evidence type="ECO:0000256" key="2">
    <source>
        <dbReference type="SAM" id="SignalP"/>
    </source>
</evidence>
<keyword evidence="3" id="KW-0449">Lipoprotein</keyword>
<dbReference type="InterPro" id="IPR047910">
    <property type="entry name" value="SCO0930-like"/>
</dbReference>
<evidence type="ECO:0000256" key="1">
    <source>
        <dbReference type="SAM" id="MobiDB-lite"/>
    </source>
</evidence>
<dbReference type="Proteomes" id="UP001617351">
    <property type="component" value="Unassembled WGS sequence"/>
</dbReference>
<keyword evidence="2" id="KW-0732">Signal</keyword>
<dbReference type="EMBL" id="JBIUYY010000020">
    <property type="protein sequence ID" value="MFJ2825711.1"/>
    <property type="molecule type" value="Genomic_DNA"/>
</dbReference>
<dbReference type="PROSITE" id="PS51257">
    <property type="entry name" value="PROKAR_LIPOPROTEIN"/>
    <property type="match status" value="1"/>
</dbReference>
<dbReference type="Pfam" id="PF03640">
    <property type="entry name" value="Lipoprotein_15"/>
    <property type="match status" value="4"/>
</dbReference>
<gene>
    <name evidence="3" type="ORF">ACIO7M_32040</name>
</gene>
<feature type="signal peptide" evidence="2">
    <location>
        <begin position="1"/>
        <end position="22"/>
    </location>
</feature>
<feature type="region of interest" description="Disordered" evidence="1">
    <location>
        <begin position="191"/>
        <end position="220"/>
    </location>
</feature>
<comment type="caution">
    <text evidence="3">The sequence shown here is derived from an EMBL/GenBank/DDBJ whole genome shotgun (WGS) entry which is preliminary data.</text>
</comment>
<reference evidence="3 4" key="1">
    <citation type="submission" date="2024-10" db="EMBL/GenBank/DDBJ databases">
        <title>The Natural Products Discovery Center: Release of the First 8490 Sequenced Strains for Exploring Actinobacteria Biosynthetic Diversity.</title>
        <authorList>
            <person name="Kalkreuter E."/>
            <person name="Kautsar S.A."/>
            <person name="Yang D."/>
            <person name="Bader C.D."/>
            <person name="Teijaro C.N."/>
            <person name="Fluegel L."/>
            <person name="Davis C.M."/>
            <person name="Simpson J.R."/>
            <person name="Lauterbach L."/>
            <person name="Steele A.D."/>
            <person name="Gui C."/>
            <person name="Meng S."/>
            <person name="Li G."/>
            <person name="Viehrig K."/>
            <person name="Ye F."/>
            <person name="Su P."/>
            <person name="Kiefer A.F."/>
            <person name="Nichols A."/>
            <person name="Cepeda A.J."/>
            <person name="Yan W."/>
            <person name="Fan B."/>
            <person name="Jiang Y."/>
            <person name="Adhikari A."/>
            <person name="Zheng C.-J."/>
            <person name="Schuster L."/>
            <person name="Cowan T.M."/>
            <person name="Smanski M.J."/>
            <person name="Chevrette M.G."/>
            <person name="De Carvalho L.P.S."/>
            <person name="Shen B."/>
        </authorList>
    </citation>
    <scope>NUCLEOTIDE SEQUENCE [LARGE SCALE GENOMIC DNA]</scope>
    <source>
        <strain evidence="3 4">NPDC087220</strain>
    </source>
</reference>
<sequence length="339" mass="33272">MGIKRGSTLAAVAAVVALTATACGGGGGSDAGSAKPAGAAAQAAGAGADSGYGSDYGSGAGAGSGYGAAGDAGAGSGPAGQLTVAETDKAGPVITDSAGLTLYRFDKDTAEPPKSNCDGDCAKAWPPVPAGAGAAAGIDAKLLGEVVRSDGTKQLTVAGWPAYRYAKDTKAGDVNGQGVGGTWFALAPDGKKAAKPAAGGGGAAPAPATPEPKPEGAQPVQAGLSVATNPKLGEHVVDGNGMTVYRFKPDSAWPMVSKCTGDCLAKWPVVPPVDKANVKGITLKNFSVLDRPDGRKQQSIDCWPVYTFAGDKKPGDANGQGVGGQWYAISPEGKLITAS</sequence>